<dbReference type="SMART" id="SM00646">
    <property type="entry name" value="Ami_3"/>
    <property type="match status" value="1"/>
</dbReference>
<dbReference type="Gene3D" id="3.40.630.40">
    <property type="entry name" value="Zn-dependent exopeptidases"/>
    <property type="match status" value="1"/>
</dbReference>
<dbReference type="Gene3D" id="2.30.30.40">
    <property type="entry name" value="SH3 Domains"/>
    <property type="match status" value="1"/>
</dbReference>
<evidence type="ECO:0000259" key="5">
    <source>
        <dbReference type="SMART" id="SM00646"/>
    </source>
</evidence>
<dbReference type="InterPro" id="IPR002508">
    <property type="entry name" value="MurNAc-LAA_cat"/>
</dbReference>
<proteinExistence type="predicted"/>
<feature type="domain" description="MurNAc-LAA" evidence="5">
    <location>
        <begin position="167"/>
        <end position="277"/>
    </location>
</feature>
<keyword evidence="3" id="KW-0472">Membrane</keyword>
<keyword evidence="3" id="KW-0812">Transmembrane</keyword>
<dbReference type="SUPFAM" id="SSF53187">
    <property type="entry name" value="Zn-dependent exopeptidases"/>
    <property type="match status" value="1"/>
</dbReference>
<dbReference type="EMBL" id="JAAXPN010000001">
    <property type="protein sequence ID" value="NKZ23227.1"/>
    <property type="molecule type" value="Genomic_DNA"/>
</dbReference>
<sequence>MQTYIKKNFIPLTIVAVFSIFTFVIAFILLNKNQETVALNKIPIHAGPSRTSKTIGFVTKGTKLKVVKQTNNWALVRQPNEKIAWLPVWLLHRKTPLKALTPLAETTIMLDAGHGGNDTGALSNTGQFEKTYTLKTAKLVRDALEPYGVNVIMTRTSDHIVYLDKIPKIAEAHHADASISFHFDSSPAANTANGLTAYYYHHNNGSFNLASAINGQMHNLPVVSRGVEFGNFLVIRQNTLPAILLENGYINSDHDFKYIQQASYRQAIADDVLLGLEQYFKTH</sequence>
<dbReference type="AlphaFoldDB" id="A0A7X6N0W6"/>
<keyword evidence="7" id="KW-1185">Reference proteome</keyword>
<name>A0A7X6N0W6_9LACO</name>
<dbReference type="CDD" id="cd02696">
    <property type="entry name" value="MurNAc-LAA"/>
    <property type="match status" value="1"/>
</dbReference>
<gene>
    <name evidence="6" type="ORF">HF964_00145</name>
</gene>
<dbReference type="Proteomes" id="UP000549765">
    <property type="component" value="Unassembled WGS sequence"/>
</dbReference>
<comment type="caution">
    <text evidence="6">The sequence shown here is derived from an EMBL/GenBank/DDBJ whole genome shotgun (WGS) entry which is preliminary data.</text>
</comment>
<dbReference type="Pfam" id="PF01520">
    <property type="entry name" value="Amidase_3"/>
    <property type="match status" value="1"/>
</dbReference>
<keyword evidence="2" id="KW-0961">Cell wall biogenesis/degradation</keyword>
<evidence type="ECO:0000256" key="3">
    <source>
        <dbReference type="SAM" id="Phobius"/>
    </source>
</evidence>
<keyword evidence="1" id="KW-0378">Hydrolase</keyword>
<dbReference type="GO" id="GO:0071555">
    <property type="term" value="P:cell wall organization"/>
    <property type="evidence" value="ECO:0007669"/>
    <property type="project" value="UniProtKB-KW"/>
</dbReference>
<dbReference type="InterPro" id="IPR050695">
    <property type="entry name" value="N-acetylmuramoyl_amidase_3"/>
</dbReference>
<dbReference type="GO" id="GO:0030288">
    <property type="term" value="C:outer membrane-bounded periplasmic space"/>
    <property type="evidence" value="ECO:0007669"/>
    <property type="project" value="TreeGrafter"/>
</dbReference>
<reference evidence="6 7" key="1">
    <citation type="submission" date="2020-04" db="EMBL/GenBank/DDBJ databases">
        <title>MicrobeNet Type strains.</title>
        <authorList>
            <person name="Nicholson A.C."/>
        </authorList>
    </citation>
    <scope>NUCLEOTIDE SEQUENCE [LARGE SCALE GENOMIC DNA]</scope>
    <source>
        <strain evidence="6 7">CCUG 61472</strain>
    </source>
</reference>
<evidence type="ECO:0000256" key="1">
    <source>
        <dbReference type="ARBA" id="ARBA00022801"/>
    </source>
</evidence>
<protein>
    <submittedName>
        <fullName evidence="6">N-acetylmuramoyl-L-alanine amidase</fullName>
    </submittedName>
</protein>
<dbReference type="InterPro" id="IPR003646">
    <property type="entry name" value="SH3-like_bac-type"/>
</dbReference>
<dbReference type="SMART" id="SM00287">
    <property type="entry name" value="SH3b"/>
    <property type="match status" value="1"/>
</dbReference>
<feature type="domain" description="SH3b" evidence="4">
    <location>
        <begin position="32"/>
        <end position="94"/>
    </location>
</feature>
<feature type="transmembrane region" description="Helical" evidence="3">
    <location>
        <begin position="9"/>
        <end position="30"/>
    </location>
</feature>
<dbReference type="RefSeq" id="WP_168721030.1">
    <property type="nucleotide sequence ID" value="NZ_JAAXPN010000001.1"/>
</dbReference>
<organism evidence="6 7">
    <name type="scientific">Periweissella fabalis</name>
    <dbReference type="NCBI Taxonomy" id="1070421"/>
    <lineage>
        <taxon>Bacteria</taxon>
        <taxon>Bacillati</taxon>
        <taxon>Bacillota</taxon>
        <taxon>Bacilli</taxon>
        <taxon>Lactobacillales</taxon>
        <taxon>Lactobacillaceae</taxon>
        <taxon>Periweissella</taxon>
    </lineage>
</organism>
<evidence type="ECO:0000313" key="7">
    <source>
        <dbReference type="Proteomes" id="UP000549765"/>
    </source>
</evidence>
<evidence type="ECO:0000259" key="4">
    <source>
        <dbReference type="SMART" id="SM00287"/>
    </source>
</evidence>
<evidence type="ECO:0000313" key="6">
    <source>
        <dbReference type="EMBL" id="NKZ23227.1"/>
    </source>
</evidence>
<dbReference type="Pfam" id="PF08239">
    <property type="entry name" value="SH3_3"/>
    <property type="match status" value="1"/>
</dbReference>
<dbReference type="GO" id="GO:0008745">
    <property type="term" value="F:N-acetylmuramoyl-L-alanine amidase activity"/>
    <property type="evidence" value="ECO:0007669"/>
    <property type="project" value="InterPro"/>
</dbReference>
<evidence type="ECO:0000256" key="2">
    <source>
        <dbReference type="ARBA" id="ARBA00023316"/>
    </source>
</evidence>
<dbReference type="PANTHER" id="PTHR30404:SF7">
    <property type="entry name" value="CELL WALL AMIDASE LYTH-RELATED"/>
    <property type="match status" value="1"/>
</dbReference>
<dbReference type="GO" id="GO:0009253">
    <property type="term" value="P:peptidoglycan catabolic process"/>
    <property type="evidence" value="ECO:0007669"/>
    <property type="project" value="InterPro"/>
</dbReference>
<accession>A0A7X6N0W6</accession>
<dbReference type="PANTHER" id="PTHR30404">
    <property type="entry name" value="N-ACETYLMURAMOYL-L-ALANINE AMIDASE"/>
    <property type="match status" value="1"/>
</dbReference>
<keyword evidence="3" id="KW-1133">Transmembrane helix</keyword>